<dbReference type="Pfam" id="PF07732">
    <property type="entry name" value="Cu-oxidase_3"/>
    <property type="match status" value="1"/>
</dbReference>
<dbReference type="GO" id="GO:0005886">
    <property type="term" value="C:plasma membrane"/>
    <property type="evidence" value="ECO:0007669"/>
    <property type="project" value="TreeGrafter"/>
</dbReference>
<dbReference type="Proteomes" id="UP000326759">
    <property type="component" value="Unassembled WGS sequence"/>
</dbReference>
<evidence type="ECO:0000256" key="3">
    <source>
        <dbReference type="ARBA" id="ARBA00023002"/>
    </source>
</evidence>
<evidence type="ECO:0000313" key="8">
    <source>
        <dbReference type="Proteomes" id="UP000326759"/>
    </source>
</evidence>
<evidence type="ECO:0000256" key="1">
    <source>
        <dbReference type="ARBA" id="ARBA00010609"/>
    </source>
</evidence>
<dbReference type="GO" id="GO:0006826">
    <property type="term" value="P:iron ion transport"/>
    <property type="evidence" value="ECO:0007669"/>
    <property type="project" value="TreeGrafter"/>
</dbReference>
<dbReference type="InterPro" id="IPR008972">
    <property type="entry name" value="Cupredoxin"/>
</dbReference>
<comment type="similarity">
    <text evidence="1">Belongs to the multicopper oxidase family.</text>
</comment>
<reference evidence="7 8" key="1">
    <citation type="journal article" date="2019" name="PLoS Biol.">
        <title>Sex chromosomes control vertical transmission of feminizing Wolbachia symbionts in an isopod.</title>
        <authorList>
            <person name="Becking T."/>
            <person name="Chebbi M.A."/>
            <person name="Giraud I."/>
            <person name="Moumen B."/>
            <person name="Laverre T."/>
            <person name="Caubet Y."/>
            <person name="Peccoud J."/>
            <person name="Gilbert C."/>
            <person name="Cordaux R."/>
        </authorList>
    </citation>
    <scope>NUCLEOTIDE SEQUENCE [LARGE SCALE GENOMIC DNA]</scope>
    <source>
        <strain evidence="7">ANa2</strain>
        <tissue evidence="7">Whole body excluding digestive tract and cuticle</tissue>
    </source>
</reference>
<dbReference type="FunFam" id="2.60.40.420:FF:000045">
    <property type="entry name" value="Laccase 2"/>
    <property type="match status" value="1"/>
</dbReference>
<protein>
    <submittedName>
        <fullName evidence="7">Laccase-5</fullName>
    </submittedName>
</protein>
<evidence type="ECO:0000259" key="5">
    <source>
        <dbReference type="Pfam" id="PF00394"/>
    </source>
</evidence>
<dbReference type="FunFam" id="2.60.40.420:FF:000031">
    <property type="entry name" value="Laccase-2 isoform A"/>
    <property type="match status" value="1"/>
</dbReference>
<name>A0A5N5SWF0_9CRUS</name>
<comment type="caution">
    <text evidence="7">The sequence shown here is derived from an EMBL/GenBank/DDBJ whole genome shotgun (WGS) entry which is preliminary data.</text>
</comment>
<proteinExistence type="inferred from homology"/>
<dbReference type="CDD" id="cd13884">
    <property type="entry name" value="CuRO_2_tcLCC_insect_like"/>
    <property type="match status" value="1"/>
</dbReference>
<dbReference type="GO" id="GO:0016491">
    <property type="term" value="F:oxidoreductase activity"/>
    <property type="evidence" value="ECO:0007669"/>
    <property type="project" value="UniProtKB-KW"/>
</dbReference>
<keyword evidence="3" id="KW-0560">Oxidoreductase</keyword>
<accession>A0A5N5SWF0</accession>
<dbReference type="AlphaFoldDB" id="A0A5N5SWF0"/>
<dbReference type="PANTHER" id="PTHR11709:SF394">
    <property type="entry name" value="FI03373P-RELATED"/>
    <property type="match status" value="1"/>
</dbReference>
<dbReference type="SUPFAM" id="SSF49503">
    <property type="entry name" value="Cupredoxins"/>
    <property type="match status" value="2"/>
</dbReference>
<dbReference type="InterPro" id="IPR011707">
    <property type="entry name" value="Cu-oxidase-like_N"/>
</dbReference>
<feature type="non-terminal residue" evidence="7">
    <location>
        <position position="319"/>
    </location>
</feature>
<feature type="domain" description="Plastocyanin-like" evidence="5">
    <location>
        <begin position="176"/>
        <end position="307"/>
    </location>
</feature>
<gene>
    <name evidence="7" type="primary">LCC5</name>
    <name evidence="7" type="ORF">Anas_13363</name>
</gene>
<dbReference type="PANTHER" id="PTHR11709">
    <property type="entry name" value="MULTI-COPPER OXIDASE"/>
    <property type="match status" value="1"/>
</dbReference>
<evidence type="ECO:0000256" key="4">
    <source>
        <dbReference type="ARBA" id="ARBA00023008"/>
    </source>
</evidence>
<dbReference type="EMBL" id="SEYY01019194">
    <property type="protein sequence ID" value="KAB7498531.1"/>
    <property type="molecule type" value="Genomic_DNA"/>
</dbReference>
<evidence type="ECO:0000256" key="2">
    <source>
        <dbReference type="ARBA" id="ARBA00022723"/>
    </source>
</evidence>
<keyword evidence="4" id="KW-0186">Copper</keyword>
<dbReference type="OrthoDB" id="2121828at2759"/>
<organism evidence="7 8">
    <name type="scientific">Armadillidium nasatum</name>
    <dbReference type="NCBI Taxonomy" id="96803"/>
    <lineage>
        <taxon>Eukaryota</taxon>
        <taxon>Metazoa</taxon>
        <taxon>Ecdysozoa</taxon>
        <taxon>Arthropoda</taxon>
        <taxon>Crustacea</taxon>
        <taxon>Multicrustacea</taxon>
        <taxon>Malacostraca</taxon>
        <taxon>Eumalacostraca</taxon>
        <taxon>Peracarida</taxon>
        <taxon>Isopoda</taxon>
        <taxon>Oniscidea</taxon>
        <taxon>Crinocheta</taxon>
        <taxon>Armadillidiidae</taxon>
        <taxon>Armadillidium</taxon>
    </lineage>
</organism>
<dbReference type="GO" id="GO:0005507">
    <property type="term" value="F:copper ion binding"/>
    <property type="evidence" value="ECO:0007669"/>
    <property type="project" value="InterPro"/>
</dbReference>
<dbReference type="Pfam" id="PF00394">
    <property type="entry name" value="Cu-oxidase"/>
    <property type="match status" value="1"/>
</dbReference>
<evidence type="ECO:0000313" key="7">
    <source>
        <dbReference type="EMBL" id="KAB7498531.1"/>
    </source>
</evidence>
<dbReference type="CDD" id="cd13858">
    <property type="entry name" value="CuRO_1_tcLCC2_insect_like"/>
    <property type="match status" value="1"/>
</dbReference>
<sequence length="319" mass="36402">MISLGRRNRKRMNSHFEKQTNFLIFAEWYITMSKACFDCPFNITDCLRPHCVVADGYEKAIVTVNRRLPGPSIQVCEDDEIIVDLINELGTDTTTIHWHGVHQVGTPYMDGVPSLTQCPINGGNLFRYHFIADPAGTHFWHSHSGFQRADGMIGSLIVRSRNDSHKSLYDVDDPEHVILVTDWMDKLGIDKFVNHHHTEHENKPYNILVNGLGKYKPLRKGNESSYTPLYEIVVKPGLRYRIRSISNSIQNCPTEISVDNHKLLVIASDGQNLQPLEVDSLVIYGGERWDFVVNANQEPGVYWVKFNGLLDCDNRFFSA</sequence>
<keyword evidence="2" id="KW-0479">Metal-binding</keyword>
<dbReference type="Gene3D" id="2.60.40.420">
    <property type="entry name" value="Cupredoxins - blue copper proteins"/>
    <property type="match status" value="2"/>
</dbReference>
<dbReference type="InterPro" id="IPR001117">
    <property type="entry name" value="Cu-oxidase_2nd"/>
</dbReference>
<keyword evidence="8" id="KW-1185">Reference proteome</keyword>
<evidence type="ECO:0000259" key="6">
    <source>
        <dbReference type="Pfam" id="PF07732"/>
    </source>
</evidence>
<dbReference type="InterPro" id="IPR045087">
    <property type="entry name" value="Cu-oxidase_fam"/>
</dbReference>
<feature type="domain" description="Plastocyanin-like" evidence="6">
    <location>
        <begin position="52"/>
        <end position="162"/>
    </location>
</feature>